<protein>
    <recommendedName>
        <fullName evidence="3">Transcription initiation factor TFIID subunit 8</fullName>
    </recommendedName>
</protein>
<keyword evidence="9" id="KW-0396">Initiation factor</keyword>
<dbReference type="CDD" id="cd22918">
    <property type="entry name" value="HFD_TAF8"/>
    <property type="match status" value="1"/>
</dbReference>
<feature type="compositionally biased region" description="Basic residues" evidence="7">
    <location>
        <begin position="310"/>
        <end position="329"/>
    </location>
</feature>
<dbReference type="InterPro" id="IPR009072">
    <property type="entry name" value="Histone-fold"/>
</dbReference>
<dbReference type="GO" id="GO:0046982">
    <property type="term" value="F:protein heterodimerization activity"/>
    <property type="evidence" value="ECO:0007669"/>
    <property type="project" value="InterPro"/>
</dbReference>
<dbReference type="Pfam" id="PF10406">
    <property type="entry name" value="TAF8_C"/>
    <property type="match status" value="1"/>
</dbReference>
<feature type="compositionally biased region" description="Polar residues" evidence="7">
    <location>
        <begin position="497"/>
        <end position="507"/>
    </location>
</feature>
<evidence type="ECO:0000313" key="9">
    <source>
        <dbReference type="EMBL" id="LAB66418.1"/>
    </source>
</evidence>
<feature type="compositionally biased region" description="Basic and acidic residues" evidence="7">
    <location>
        <begin position="467"/>
        <end position="480"/>
    </location>
</feature>
<evidence type="ECO:0000256" key="5">
    <source>
        <dbReference type="ARBA" id="ARBA00023163"/>
    </source>
</evidence>
<dbReference type="EMBL" id="IACF01000656">
    <property type="protein sequence ID" value="LAB66418.1"/>
    <property type="molecule type" value="mRNA"/>
</dbReference>
<evidence type="ECO:0000256" key="7">
    <source>
        <dbReference type="SAM" id="MobiDB-lite"/>
    </source>
</evidence>
<evidence type="ECO:0000256" key="4">
    <source>
        <dbReference type="ARBA" id="ARBA00023015"/>
    </source>
</evidence>
<dbReference type="SMART" id="SM00576">
    <property type="entry name" value="BTP"/>
    <property type="match status" value="1"/>
</dbReference>
<accession>A0A2P2HXA2</accession>
<evidence type="ECO:0000259" key="8">
    <source>
        <dbReference type="SMART" id="SM00576"/>
    </source>
</evidence>
<feature type="compositionally biased region" description="Low complexity" evidence="7">
    <location>
        <begin position="404"/>
        <end position="413"/>
    </location>
</feature>
<feature type="region of interest" description="Disordered" evidence="7">
    <location>
        <begin position="265"/>
        <end position="344"/>
    </location>
</feature>
<proteinExistence type="evidence at transcript level"/>
<feature type="region of interest" description="Disordered" evidence="7">
    <location>
        <begin position="527"/>
        <end position="565"/>
    </location>
</feature>
<dbReference type="AlphaFoldDB" id="A0A2P2HXA2"/>
<name>A0A2P2HXA2_9CRUS</name>
<dbReference type="GO" id="GO:0005669">
    <property type="term" value="C:transcription factor TFIID complex"/>
    <property type="evidence" value="ECO:0007669"/>
    <property type="project" value="InterPro"/>
</dbReference>
<evidence type="ECO:0000256" key="3">
    <source>
        <dbReference type="ARBA" id="ARBA00017307"/>
    </source>
</evidence>
<dbReference type="CDD" id="cd08049">
    <property type="entry name" value="TAF8"/>
    <property type="match status" value="1"/>
</dbReference>
<dbReference type="InterPro" id="IPR006565">
    <property type="entry name" value="BTP"/>
</dbReference>
<dbReference type="GO" id="GO:0003743">
    <property type="term" value="F:translation initiation factor activity"/>
    <property type="evidence" value="ECO:0007669"/>
    <property type="project" value="UniProtKB-KW"/>
</dbReference>
<dbReference type="PANTHER" id="PTHR46469">
    <property type="entry name" value="TRANSCRIPTION INITIATION FACTOR TFIID SUBUNIT 8"/>
    <property type="match status" value="1"/>
</dbReference>
<dbReference type="GO" id="GO:0006367">
    <property type="term" value="P:transcription initiation at RNA polymerase II promoter"/>
    <property type="evidence" value="ECO:0007669"/>
    <property type="project" value="TreeGrafter"/>
</dbReference>
<feature type="compositionally biased region" description="Basic and acidic residues" evidence="7">
    <location>
        <begin position="433"/>
        <end position="457"/>
    </location>
</feature>
<organism evidence="9">
    <name type="scientific">Hirondellea gigas</name>
    <dbReference type="NCBI Taxonomy" id="1518452"/>
    <lineage>
        <taxon>Eukaryota</taxon>
        <taxon>Metazoa</taxon>
        <taxon>Ecdysozoa</taxon>
        <taxon>Arthropoda</taxon>
        <taxon>Crustacea</taxon>
        <taxon>Multicrustacea</taxon>
        <taxon>Malacostraca</taxon>
        <taxon>Eumalacostraca</taxon>
        <taxon>Peracarida</taxon>
        <taxon>Amphipoda</taxon>
        <taxon>Amphilochidea</taxon>
        <taxon>Lysianassida</taxon>
        <taxon>Lysianassidira</taxon>
        <taxon>Lysianassoidea</taxon>
        <taxon>Lysianassidae</taxon>
        <taxon>Hirondellea</taxon>
    </lineage>
</organism>
<dbReference type="EMBL" id="IACT01000846">
    <property type="protein sequence ID" value="LAC20223.1"/>
    <property type="molecule type" value="mRNA"/>
</dbReference>
<keyword evidence="6" id="KW-0539">Nucleus</keyword>
<keyword evidence="4" id="KW-0805">Transcription regulation</keyword>
<keyword evidence="9" id="KW-0648">Protein biosynthesis</keyword>
<reference evidence="10" key="1">
    <citation type="submission" date="2017-11" db="EMBL/GenBank/DDBJ databases">
        <title>The sensing device of the deep-sea amphipod.</title>
        <authorList>
            <person name="Kobayashi H."/>
            <person name="Nagahama T."/>
            <person name="Arai W."/>
            <person name="Sasagawa Y."/>
            <person name="Umeda M."/>
            <person name="Hayashi T."/>
            <person name="Nikaido I."/>
            <person name="Watanabe H."/>
            <person name="Oguri K."/>
            <person name="Kitazato H."/>
            <person name="Fujioka K."/>
            <person name="Kido Y."/>
            <person name="Takami H."/>
        </authorList>
    </citation>
    <scope>NUCLEOTIDE SEQUENCE</scope>
    <source>
        <tissue evidence="10">Whole body</tissue>
    </source>
</reference>
<dbReference type="InterPro" id="IPR037818">
    <property type="entry name" value="TAF8"/>
</dbReference>
<evidence type="ECO:0000313" key="10">
    <source>
        <dbReference type="EMBL" id="LAC20223.1"/>
    </source>
</evidence>
<feature type="region of interest" description="Disordered" evidence="7">
    <location>
        <begin position="361"/>
        <end position="511"/>
    </location>
</feature>
<reference evidence="9" key="2">
    <citation type="journal article" date="2018" name="Biosci. Biotechnol. Biochem.">
        <title>Polysaccharide hydrolase of the hadal zone amphipods Hirondellea gigas.</title>
        <authorList>
            <person name="Kobayashi H."/>
            <person name="Nagahama T."/>
            <person name="Arai W."/>
            <person name="Sasagawa Y."/>
            <person name="Umeda M."/>
            <person name="Hayashi T."/>
            <person name="Nikaido I."/>
            <person name="Watanabe H."/>
            <person name="Oguri K."/>
            <person name="Kitazato H."/>
            <person name="Fujioka K."/>
            <person name="Kido Y."/>
            <person name="Takami H."/>
        </authorList>
    </citation>
    <scope>NUCLEOTIDE SEQUENCE</scope>
    <source>
        <tissue evidence="9">Whole body</tissue>
    </source>
</reference>
<comment type="similarity">
    <text evidence="2">Belongs to the TAF8 family.</text>
</comment>
<evidence type="ECO:0000256" key="6">
    <source>
        <dbReference type="ARBA" id="ARBA00023242"/>
    </source>
</evidence>
<feature type="compositionally biased region" description="Polar residues" evidence="7">
    <location>
        <begin position="361"/>
        <end position="384"/>
    </location>
</feature>
<evidence type="ECO:0000256" key="2">
    <source>
        <dbReference type="ARBA" id="ARBA00008767"/>
    </source>
</evidence>
<dbReference type="Pfam" id="PF07524">
    <property type="entry name" value="Bromo_TP"/>
    <property type="match status" value="1"/>
</dbReference>
<dbReference type="PANTHER" id="PTHR46469:SF1">
    <property type="entry name" value="TRANSCRIPTION INITIATION FACTOR TFIID SUBUNIT 8"/>
    <property type="match status" value="1"/>
</dbReference>
<dbReference type="InterPro" id="IPR019473">
    <property type="entry name" value="TFIID_su8_C"/>
</dbReference>
<dbReference type="Gene3D" id="1.10.20.10">
    <property type="entry name" value="Histone, subunit A"/>
    <property type="match status" value="1"/>
</dbReference>
<sequence>MASVVLGGSVGSTSNMSITGSNTSPLAAATSSGSSSTGITVCSEAASARRRTLCVVVACVLQEAGCITVEKAVLGTLVEMLQSTIVELGRTARGYSDVACRSEPLLADIILTFADMGINYDGLQAYSRRPNRNIVPPLQVQQDTKQHTILQVGDKKPHLPYIPDNLPPFPDTHTYCFTPTVKQPVTEYEAIREKAATQKRDIERALTKFATKTNPIESVFIAEDKEFALVSVAPSSSQNIDALMPRDQVFEAELDYEVSKARKKRQDRLSNLHQQQQQLKQEQGEQEQETKVNESAESDVMDNPYLRPVKMPRKTGGRNKHHRSNHKVHNPSSSISSTKESTLGPNINRIVLGGSVNKDITSNVDSSGNIDKSRQLTDPISLGNNDRPPMSYDEDLEMREIDNIDMGDNGNNRNSDDTIAAGSSYLQPLDNSPRARDGGNGHEFYDENLDRNERRSSNYEPDAASDAMRKLDMSTSRRDVGAATRGLEEAGMGMNTLRGNFSPSDTLPQHDENASLMEQDTMSQLDNSMAPQYDDNNEPFHDHGGDTSMLHQRNSTHGSHHADTSMMHHVGNHESFYDETEIASEEQNIGSVPGEMPSYIDNDNDAVISPERMERMHSFSPPSHLP</sequence>
<keyword evidence="5" id="KW-0804">Transcription</keyword>
<comment type="subcellular location">
    <subcellularLocation>
        <location evidence="1">Nucleus</location>
    </subcellularLocation>
</comment>
<evidence type="ECO:0000256" key="1">
    <source>
        <dbReference type="ARBA" id="ARBA00004123"/>
    </source>
</evidence>
<feature type="domain" description="Bromodomain associated" evidence="8">
    <location>
        <begin position="45"/>
        <end position="122"/>
    </location>
</feature>